<evidence type="ECO:0000256" key="4">
    <source>
        <dbReference type="ARBA" id="ARBA00023163"/>
    </source>
</evidence>
<evidence type="ECO:0000256" key="1">
    <source>
        <dbReference type="ARBA" id="ARBA00009437"/>
    </source>
</evidence>
<evidence type="ECO:0000313" key="7">
    <source>
        <dbReference type="Proteomes" id="UP000823934"/>
    </source>
</evidence>
<dbReference type="InterPro" id="IPR005119">
    <property type="entry name" value="LysR_subst-bd"/>
</dbReference>
<keyword evidence="3" id="KW-0238">DNA-binding</keyword>
<feature type="domain" description="HTH lysR-type" evidence="5">
    <location>
        <begin position="1"/>
        <end position="58"/>
    </location>
</feature>
<protein>
    <submittedName>
        <fullName evidence="6">LysR family transcriptional regulator</fullName>
    </submittedName>
</protein>
<sequence>MDLNALRVFVYVVEQGSFVQASKALDMPASNVSRAVTQLEKQLNCQLLIRTTRSLRMTEFGELLFSTAQPLISNLEATKLQLSNMQDELQGALNIVIPSESGPLLLGDVLTQFASNHPQLQLNIQTNFLGLENLQNNIDLALFFHRGDLSDSTMVVRKIRSFESIIVASPALLKHVKMPQKITHLTTLPCITTSSALNRKPWCFNNAEGGFDFISGQNTFSVDSGLLAAKAAIAGLGFAILTKEMCQKEIEQKRLIPIKLDQQPAALELLLAYPQQKHLSPAVRVLIDTIMHYFSD</sequence>
<dbReference type="InterPro" id="IPR058163">
    <property type="entry name" value="LysR-type_TF_proteobact-type"/>
</dbReference>
<name>A0A9D1TVF3_9GAMM</name>
<dbReference type="CDD" id="cd08422">
    <property type="entry name" value="PBP2_CrgA_like"/>
    <property type="match status" value="1"/>
</dbReference>
<evidence type="ECO:0000313" key="6">
    <source>
        <dbReference type="EMBL" id="HIW07670.1"/>
    </source>
</evidence>
<dbReference type="EMBL" id="DXHP01000218">
    <property type="protein sequence ID" value="HIW07670.1"/>
    <property type="molecule type" value="Genomic_DNA"/>
</dbReference>
<keyword evidence="4" id="KW-0804">Transcription</keyword>
<dbReference type="PANTHER" id="PTHR30537">
    <property type="entry name" value="HTH-TYPE TRANSCRIPTIONAL REGULATOR"/>
    <property type="match status" value="1"/>
</dbReference>
<dbReference type="GO" id="GO:0043565">
    <property type="term" value="F:sequence-specific DNA binding"/>
    <property type="evidence" value="ECO:0007669"/>
    <property type="project" value="TreeGrafter"/>
</dbReference>
<evidence type="ECO:0000256" key="2">
    <source>
        <dbReference type="ARBA" id="ARBA00023015"/>
    </source>
</evidence>
<dbReference type="SUPFAM" id="SSF53850">
    <property type="entry name" value="Periplasmic binding protein-like II"/>
    <property type="match status" value="1"/>
</dbReference>
<dbReference type="Pfam" id="PF03466">
    <property type="entry name" value="LysR_substrate"/>
    <property type="match status" value="1"/>
</dbReference>
<evidence type="ECO:0000259" key="5">
    <source>
        <dbReference type="PROSITE" id="PS50931"/>
    </source>
</evidence>
<accession>A0A9D1TVF3</accession>
<dbReference type="InterPro" id="IPR000847">
    <property type="entry name" value="LysR_HTH_N"/>
</dbReference>
<dbReference type="Proteomes" id="UP000823934">
    <property type="component" value="Unassembled WGS sequence"/>
</dbReference>
<dbReference type="Gene3D" id="3.40.190.290">
    <property type="match status" value="1"/>
</dbReference>
<dbReference type="PROSITE" id="PS50931">
    <property type="entry name" value="HTH_LYSR"/>
    <property type="match status" value="1"/>
</dbReference>
<evidence type="ECO:0000256" key="3">
    <source>
        <dbReference type="ARBA" id="ARBA00023125"/>
    </source>
</evidence>
<dbReference type="InterPro" id="IPR036388">
    <property type="entry name" value="WH-like_DNA-bd_sf"/>
</dbReference>
<dbReference type="GO" id="GO:0003700">
    <property type="term" value="F:DNA-binding transcription factor activity"/>
    <property type="evidence" value="ECO:0007669"/>
    <property type="project" value="InterPro"/>
</dbReference>
<proteinExistence type="inferred from homology"/>
<dbReference type="SUPFAM" id="SSF46785">
    <property type="entry name" value="Winged helix' DNA-binding domain"/>
    <property type="match status" value="1"/>
</dbReference>
<comment type="caution">
    <text evidence="6">The sequence shown here is derived from an EMBL/GenBank/DDBJ whole genome shotgun (WGS) entry which is preliminary data.</text>
</comment>
<comment type="similarity">
    <text evidence="1">Belongs to the LysR transcriptional regulatory family.</text>
</comment>
<dbReference type="InterPro" id="IPR036390">
    <property type="entry name" value="WH_DNA-bd_sf"/>
</dbReference>
<dbReference type="Pfam" id="PF00126">
    <property type="entry name" value="HTH_1"/>
    <property type="match status" value="1"/>
</dbReference>
<reference evidence="6" key="1">
    <citation type="journal article" date="2021" name="PeerJ">
        <title>Extensive microbial diversity within the chicken gut microbiome revealed by metagenomics and culture.</title>
        <authorList>
            <person name="Gilroy R."/>
            <person name="Ravi A."/>
            <person name="Getino M."/>
            <person name="Pursley I."/>
            <person name="Horton D.L."/>
            <person name="Alikhan N.F."/>
            <person name="Baker D."/>
            <person name="Gharbi K."/>
            <person name="Hall N."/>
            <person name="Watson M."/>
            <person name="Adriaenssens E.M."/>
            <person name="Foster-Nyarko E."/>
            <person name="Jarju S."/>
            <person name="Secka A."/>
            <person name="Antonio M."/>
            <person name="Oren A."/>
            <person name="Chaudhuri R.R."/>
            <person name="La Ragione R."/>
            <person name="Hildebrand F."/>
            <person name="Pallen M.J."/>
        </authorList>
    </citation>
    <scope>NUCLEOTIDE SEQUENCE</scope>
    <source>
        <strain evidence="6">CHK160-9182</strain>
    </source>
</reference>
<dbReference type="PANTHER" id="PTHR30537:SF68">
    <property type="entry name" value="TRANSCRIPTIONAL REGULATOR-RELATED"/>
    <property type="match status" value="1"/>
</dbReference>
<reference evidence="6" key="2">
    <citation type="submission" date="2021-04" db="EMBL/GenBank/DDBJ databases">
        <authorList>
            <person name="Gilroy R."/>
        </authorList>
    </citation>
    <scope>NUCLEOTIDE SEQUENCE</scope>
    <source>
        <strain evidence="6">CHK160-9182</strain>
    </source>
</reference>
<dbReference type="FunFam" id="1.10.10.10:FF:000001">
    <property type="entry name" value="LysR family transcriptional regulator"/>
    <property type="match status" value="1"/>
</dbReference>
<organism evidence="6 7">
    <name type="scientific">Candidatus Ignatzschineria merdigallinarum</name>
    <dbReference type="NCBI Taxonomy" id="2838621"/>
    <lineage>
        <taxon>Bacteria</taxon>
        <taxon>Pseudomonadati</taxon>
        <taxon>Pseudomonadota</taxon>
        <taxon>Gammaproteobacteria</taxon>
        <taxon>Cardiobacteriales</taxon>
        <taxon>Ignatzschineriaceae</taxon>
        <taxon>Ignatzschineria</taxon>
    </lineage>
</organism>
<dbReference type="AlphaFoldDB" id="A0A9D1TVF3"/>
<dbReference type="GO" id="GO:0006351">
    <property type="term" value="P:DNA-templated transcription"/>
    <property type="evidence" value="ECO:0007669"/>
    <property type="project" value="TreeGrafter"/>
</dbReference>
<keyword evidence="2" id="KW-0805">Transcription regulation</keyword>
<dbReference type="Gene3D" id="1.10.10.10">
    <property type="entry name" value="Winged helix-like DNA-binding domain superfamily/Winged helix DNA-binding domain"/>
    <property type="match status" value="1"/>
</dbReference>
<gene>
    <name evidence="6" type="ORF">H9889_10165</name>
</gene>